<evidence type="ECO:0000313" key="1">
    <source>
        <dbReference type="EMBL" id="KAH8010464.1"/>
    </source>
</evidence>
<organism evidence="1 2">
    <name type="scientific">Sphaerodactylus townsendi</name>
    <dbReference type="NCBI Taxonomy" id="933632"/>
    <lineage>
        <taxon>Eukaryota</taxon>
        <taxon>Metazoa</taxon>
        <taxon>Chordata</taxon>
        <taxon>Craniata</taxon>
        <taxon>Vertebrata</taxon>
        <taxon>Euteleostomi</taxon>
        <taxon>Lepidosauria</taxon>
        <taxon>Squamata</taxon>
        <taxon>Bifurcata</taxon>
        <taxon>Gekkota</taxon>
        <taxon>Sphaerodactylidae</taxon>
        <taxon>Sphaerodactylus</taxon>
    </lineage>
</organism>
<dbReference type="EMBL" id="CM037624">
    <property type="protein sequence ID" value="KAH8010464.1"/>
    <property type="molecule type" value="Genomic_DNA"/>
</dbReference>
<keyword evidence="2" id="KW-1185">Reference proteome</keyword>
<dbReference type="Proteomes" id="UP000827872">
    <property type="component" value="Linkage Group LG11"/>
</dbReference>
<proteinExistence type="predicted"/>
<sequence>MGIFAPKSVPSFQNIYNILKWTFIIFPQFCLGQGLIELAYNQIKFDLTSNFGINSYVTPFEMNFLGWIFTEMALQGTLLLLLRILLNWDLLQKPRGHRHTTNAFVPPSEDRDVELERKRLFGGANASDLLLLYNLQKSYQGFGKRNTAVKGITLGIQRGECFGLLGVNGAGKSTTFKMLTGDVIPSAGRAVIQTSAG</sequence>
<comment type="caution">
    <text evidence="1">The sequence shown here is derived from an EMBL/GenBank/DDBJ whole genome shotgun (WGS) entry which is preliminary data.</text>
</comment>
<protein>
    <submittedName>
        <fullName evidence="1">ATP-binding cassette sub- A member 13</fullName>
    </submittedName>
</protein>
<name>A0ACB8FTT6_9SAUR</name>
<keyword evidence="1" id="KW-0067">ATP-binding</keyword>
<evidence type="ECO:0000313" key="2">
    <source>
        <dbReference type="Proteomes" id="UP000827872"/>
    </source>
</evidence>
<reference evidence="1" key="1">
    <citation type="submission" date="2021-08" db="EMBL/GenBank/DDBJ databases">
        <title>The first chromosome-level gecko genome reveals the dynamic sex chromosomes of Neotropical dwarf geckos (Sphaerodactylidae: Sphaerodactylus).</title>
        <authorList>
            <person name="Pinto B.J."/>
            <person name="Keating S.E."/>
            <person name="Gamble T."/>
        </authorList>
    </citation>
    <scope>NUCLEOTIDE SEQUENCE</scope>
    <source>
        <strain evidence="1">TG3544</strain>
    </source>
</reference>
<gene>
    <name evidence="1" type="primary">ABCA13_1</name>
    <name evidence="1" type="ORF">K3G42_005064</name>
</gene>
<keyword evidence="1" id="KW-0547">Nucleotide-binding</keyword>
<accession>A0ACB8FTT6</accession>